<dbReference type="PANTHER" id="PTHR28055:SF1">
    <property type="entry name" value="ALTERED INHERITANCE OF MITOCHONDRIA PROTEIN 41, MITOCHONDRIAL"/>
    <property type="match status" value="1"/>
</dbReference>
<dbReference type="GO" id="GO:0016884">
    <property type="term" value="F:carbon-nitrogen ligase activity, with glutamine as amido-N-donor"/>
    <property type="evidence" value="ECO:0007669"/>
    <property type="project" value="InterPro"/>
</dbReference>
<evidence type="ECO:0000313" key="1">
    <source>
        <dbReference type="EMBL" id="RSL34669.1"/>
    </source>
</evidence>
<organism evidence="1 2">
    <name type="scientific">Salibacterium salarium</name>
    <dbReference type="NCBI Taxonomy" id="284579"/>
    <lineage>
        <taxon>Bacteria</taxon>
        <taxon>Bacillati</taxon>
        <taxon>Bacillota</taxon>
        <taxon>Bacilli</taxon>
        <taxon>Bacillales</taxon>
        <taxon>Bacillaceae</taxon>
    </lineage>
</organism>
<comment type="caution">
    <text evidence="1">The sequence shown here is derived from an EMBL/GenBank/DDBJ whole genome shotgun (WGS) entry which is preliminary data.</text>
</comment>
<dbReference type="InterPro" id="IPR003789">
    <property type="entry name" value="Asn/Gln_tRNA_amidoTrase-B-like"/>
</dbReference>
<dbReference type="Proteomes" id="UP000275076">
    <property type="component" value="Unassembled WGS sequence"/>
</dbReference>
<evidence type="ECO:0000313" key="2">
    <source>
        <dbReference type="Proteomes" id="UP000275076"/>
    </source>
</evidence>
<dbReference type="Gene3D" id="1.10.1510.10">
    <property type="entry name" value="Uncharacterised protein YqeY/AIM41 PF09424, N-terminal domain"/>
    <property type="match status" value="1"/>
</dbReference>
<dbReference type="SUPFAM" id="SSF89095">
    <property type="entry name" value="GatB/YqeY motif"/>
    <property type="match status" value="1"/>
</dbReference>
<dbReference type="Pfam" id="PF09424">
    <property type="entry name" value="YqeY"/>
    <property type="match status" value="1"/>
</dbReference>
<dbReference type="InterPro" id="IPR019004">
    <property type="entry name" value="YqeY/Aim41"/>
</dbReference>
<dbReference type="AlphaFoldDB" id="A0A3R9WVX1"/>
<dbReference type="RefSeq" id="WP_125554903.1">
    <property type="nucleotide sequence ID" value="NZ_JAUSUM010000002.1"/>
</dbReference>
<dbReference type="Gene3D" id="1.10.10.410">
    <property type="match status" value="1"/>
</dbReference>
<dbReference type="EMBL" id="RBVX01000003">
    <property type="protein sequence ID" value="RSL34669.1"/>
    <property type="molecule type" value="Genomic_DNA"/>
</dbReference>
<name>A0A3R9WVX1_9BACI</name>
<reference evidence="1 2" key="1">
    <citation type="submission" date="2018-10" db="EMBL/GenBank/DDBJ databases">
        <title>Draft genome sequence of Bacillus salarius IM0101, isolated from a hypersaline soil in Inner Mongolia, China.</title>
        <authorList>
            <person name="Yamprayoonswat W."/>
            <person name="Boonvisut S."/>
            <person name="Jumpathong W."/>
            <person name="Sittihan S."/>
            <person name="Ruangsuj P."/>
            <person name="Wanthongcharoen S."/>
            <person name="Thongpramul N."/>
            <person name="Pimmason S."/>
            <person name="Yu B."/>
            <person name="Yasawong M."/>
        </authorList>
    </citation>
    <scope>NUCLEOTIDE SEQUENCE [LARGE SCALE GENOMIC DNA]</scope>
    <source>
        <strain evidence="1 2">IM0101</strain>
    </source>
</reference>
<keyword evidence="2" id="KW-1185">Reference proteome</keyword>
<protein>
    <submittedName>
        <fullName evidence="1">GatB/YqeY domain-containing protein</fullName>
    </submittedName>
</protein>
<proteinExistence type="predicted"/>
<sequence length="147" mass="16942">MDLMDRLNEDLKIALKAKDKKRLTVIRSIKSSLQNESIKVNRELEEEEALLVLNREWKKRNESLHEFERANREDLTKEIEEELKILSEYMPKQLSEEDLDIIVKDTIQKVGASSKSDIGAVMSAVMPKVQGQADGKKVNQLVQKHLT</sequence>
<dbReference type="InterPro" id="IPR023168">
    <property type="entry name" value="GatB_Yqey_C_2"/>
</dbReference>
<dbReference type="OrthoDB" id="9794041at2"/>
<dbReference type="PANTHER" id="PTHR28055">
    <property type="entry name" value="ALTERED INHERITANCE OF MITOCHONDRIA PROTEIN 41, MITOCHONDRIAL"/>
    <property type="match status" value="1"/>
</dbReference>
<dbReference type="InterPro" id="IPR042184">
    <property type="entry name" value="YqeY/Aim41_N"/>
</dbReference>
<accession>A0A3R9WVX1</accession>
<gene>
    <name evidence="1" type="ORF">D7Z54_04800</name>
</gene>